<name>A0A941DHE6_9BURK</name>
<organism evidence="1 2">
    <name type="scientific">Undibacterium baiyunense</name>
    <dbReference type="NCBI Taxonomy" id="2828731"/>
    <lineage>
        <taxon>Bacteria</taxon>
        <taxon>Pseudomonadati</taxon>
        <taxon>Pseudomonadota</taxon>
        <taxon>Betaproteobacteria</taxon>
        <taxon>Burkholderiales</taxon>
        <taxon>Oxalobacteraceae</taxon>
        <taxon>Undibacterium</taxon>
    </lineage>
</organism>
<sequence length="148" mass="16266">MSAFSEDIKKFNGIYKLPVSPTPTLDVGVPAAERMAAFKDILLEEVHEIDEIIAAQQAGKDPLEVLTMLADLLGDIQVYCASEMAKFGLPLDQVLSIIMQSNFSKLGADGLPIYDERGKVMKGPNYWKPEPKLQAMLTEMTTTNSSTK</sequence>
<dbReference type="AlphaFoldDB" id="A0A941DHE6"/>
<proteinExistence type="predicted"/>
<dbReference type="InterPro" id="IPR023292">
    <property type="entry name" value="NTP_PyroPHydrolase-like_dom_sf"/>
</dbReference>
<dbReference type="EMBL" id="JAGSPM010000012">
    <property type="protein sequence ID" value="MBR7748120.1"/>
    <property type="molecule type" value="Genomic_DNA"/>
</dbReference>
<dbReference type="RefSeq" id="WP_212685465.1">
    <property type="nucleotide sequence ID" value="NZ_JAGSPM010000012.1"/>
</dbReference>
<dbReference type="Proteomes" id="UP000680158">
    <property type="component" value="Unassembled WGS sequence"/>
</dbReference>
<evidence type="ECO:0000313" key="2">
    <source>
        <dbReference type="Proteomes" id="UP000680158"/>
    </source>
</evidence>
<reference evidence="1 2" key="1">
    <citation type="submission" date="2021-04" db="EMBL/GenBank/DDBJ databases">
        <title>novel species isolated from subtropical streams in China.</title>
        <authorList>
            <person name="Lu H."/>
        </authorList>
    </citation>
    <scope>NUCLEOTIDE SEQUENCE [LARGE SCALE GENOMIC DNA]</scope>
    <source>
        <strain evidence="1 2">BYS107W</strain>
    </source>
</reference>
<keyword evidence="2" id="KW-1185">Reference proteome</keyword>
<protein>
    <submittedName>
        <fullName evidence="1">Pyrophosphatase</fullName>
    </submittedName>
</protein>
<comment type="caution">
    <text evidence="1">The sequence shown here is derived from an EMBL/GenBank/DDBJ whole genome shotgun (WGS) entry which is preliminary data.</text>
</comment>
<accession>A0A941DHE6</accession>
<evidence type="ECO:0000313" key="1">
    <source>
        <dbReference type="EMBL" id="MBR7748120.1"/>
    </source>
</evidence>
<dbReference type="Gene3D" id="1.10.3420.10">
    <property type="entry name" value="putative ntp pyrophosphohydrolase like domain"/>
    <property type="match status" value="1"/>
</dbReference>
<gene>
    <name evidence="1" type="ORF">KDM92_16160</name>
</gene>